<dbReference type="EMBL" id="MVDD01000009">
    <property type="protein sequence ID" value="PKQ62209.1"/>
    <property type="molecule type" value="Genomic_DNA"/>
</dbReference>
<feature type="region of interest" description="Disordered" evidence="1">
    <location>
        <begin position="13"/>
        <end position="39"/>
    </location>
</feature>
<keyword evidence="3" id="KW-1185">Reference proteome</keyword>
<evidence type="ECO:0000313" key="2">
    <source>
        <dbReference type="EMBL" id="PKQ62209.1"/>
    </source>
</evidence>
<dbReference type="AlphaFoldDB" id="A0A2N3HVY3"/>
<reference evidence="2 3" key="1">
    <citation type="journal article" date="2017" name="Front. Microbiol.">
        <title>Labilibaculum manganireducens gen. nov., sp. nov. and Labilibaculum filiforme sp. nov., Novel Bacteroidetes Isolated from Subsurface Sediments of the Baltic Sea.</title>
        <authorList>
            <person name="Vandieken V."/>
            <person name="Marshall I.P."/>
            <person name="Niemann H."/>
            <person name="Engelen B."/>
            <person name="Cypionka H."/>
        </authorList>
    </citation>
    <scope>NUCLEOTIDE SEQUENCE [LARGE SCALE GENOMIC DNA]</scope>
    <source>
        <strain evidence="2 3">59.16B</strain>
    </source>
</reference>
<evidence type="ECO:0000256" key="1">
    <source>
        <dbReference type="SAM" id="MobiDB-lite"/>
    </source>
</evidence>
<name>A0A2N3HVY3_9BACT</name>
<organism evidence="2 3">
    <name type="scientific">Labilibaculum filiforme</name>
    <dbReference type="NCBI Taxonomy" id="1940526"/>
    <lineage>
        <taxon>Bacteria</taxon>
        <taxon>Pseudomonadati</taxon>
        <taxon>Bacteroidota</taxon>
        <taxon>Bacteroidia</taxon>
        <taxon>Marinilabiliales</taxon>
        <taxon>Marinifilaceae</taxon>
        <taxon>Labilibaculum</taxon>
    </lineage>
</organism>
<comment type="caution">
    <text evidence="2">The sequence shown here is derived from an EMBL/GenBank/DDBJ whole genome shotgun (WGS) entry which is preliminary data.</text>
</comment>
<gene>
    <name evidence="2" type="ORF">BZG02_12890</name>
</gene>
<dbReference type="OrthoDB" id="9956732at2"/>
<protein>
    <submittedName>
        <fullName evidence="2">Uncharacterized protein</fullName>
    </submittedName>
</protein>
<accession>A0A2N3HVY3</accession>
<sequence>MYLHIHNRYKQAEKKDSDMKIDKTTYKDKEENQNRMTADHASRPDKVLFFADPHFLFLKSITQMAHCLLPETQANASQKSKSHFFLCTKRVNLQIQTLKLNSYGNN</sequence>
<dbReference type="Proteomes" id="UP000233535">
    <property type="component" value="Unassembled WGS sequence"/>
</dbReference>
<dbReference type="RefSeq" id="WP_101261858.1">
    <property type="nucleotide sequence ID" value="NZ_MVDD01000009.1"/>
</dbReference>
<proteinExistence type="predicted"/>
<evidence type="ECO:0000313" key="3">
    <source>
        <dbReference type="Proteomes" id="UP000233535"/>
    </source>
</evidence>